<dbReference type="InterPro" id="IPR036188">
    <property type="entry name" value="FAD/NAD-bd_sf"/>
</dbReference>
<gene>
    <name evidence="7" type="ordered locus">FraEuI1c_2638</name>
</gene>
<protein>
    <submittedName>
        <fullName evidence="7">FAD-dependent pyridine nucleotide-disulfide oxidoreductase</fullName>
    </submittedName>
</protein>
<evidence type="ECO:0000256" key="1">
    <source>
        <dbReference type="ARBA" id="ARBA00001974"/>
    </source>
</evidence>
<dbReference type="KEGG" id="fri:FraEuI1c_2638"/>
<sequence>MTVRKNPAASGGGTRILVLGGGYTGLMTAVRVARRTRRQGGQVTLLNPSDRFVERLRLHQLATGQELADLRIPRLLAGTGVTFVRGAAVRIDRAAHTVDVEGPDGPGQLGYDLLVYALGSAADLGSVPGAADHAYTLNGPAAAGRLADRLAELALPGEDVTVGAETPAGAETPPGQATSAGRVAIVGAGLTGIEMAAEIAETFPALRVVLLSRDQPGLMMGAAARAYLYRALDRLGIEVRAGVDVTKVLPGAVEVDGDLAPMAADAVVWTTGFRAPALAAEAGLAVDGHGRVVVDQALRSETDPAVYVIGDAAAVRQPWGTLHGSCQSGLPTAAHAADSIGRQLRGRAPRPFRFGYIHQPVSLGRRDAVIQFTHGDDSPRRWYLKGRAAVTYKELVSGSPPWTYRLSRWFSAPMAMLAPGTGPRWARRGR</sequence>
<evidence type="ECO:0000256" key="4">
    <source>
        <dbReference type="ARBA" id="ARBA00022827"/>
    </source>
</evidence>
<dbReference type="STRING" id="298654.FraEuI1c_2638"/>
<dbReference type="PRINTS" id="PR00368">
    <property type="entry name" value="FADPNR"/>
</dbReference>
<dbReference type="HOGENOM" id="CLU_021377_8_1_11"/>
<dbReference type="eggNOG" id="COG1252">
    <property type="taxonomic scope" value="Bacteria"/>
</dbReference>
<dbReference type="InParanoid" id="E3J573"/>
<evidence type="ECO:0000256" key="2">
    <source>
        <dbReference type="ARBA" id="ARBA00005272"/>
    </source>
</evidence>
<proteinExistence type="inferred from homology"/>
<dbReference type="SUPFAM" id="SSF51905">
    <property type="entry name" value="FAD/NAD(P)-binding domain"/>
    <property type="match status" value="1"/>
</dbReference>
<keyword evidence="5" id="KW-0560">Oxidoreductase</keyword>
<reference evidence="7 8" key="1">
    <citation type="submission" date="2010-10" db="EMBL/GenBank/DDBJ databases">
        <title>Complete sequence of Frankia sp. EuI1c.</title>
        <authorList>
            <consortium name="US DOE Joint Genome Institute"/>
            <person name="Lucas S."/>
            <person name="Copeland A."/>
            <person name="Lapidus A."/>
            <person name="Cheng J.-F."/>
            <person name="Bruce D."/>
            <person name="Goodwin L."/>
            <person name="Pitluck S."/>
            <person name="Chertkov O."/>
            <person name="Detter J.C."/>
            <person name="Han C."/>
            <person name="Tapia R."/>
            <person name="Land M."/>
            <person name="Hauser L."/>
            <person name="Jeffries C."/>
            <person name="Kyrpides N."/>
            <person name="Ivanova N."/>
            <person name="Mikhailova N."/>
            <person name="Beauchemin N."/>
            <person name="Sen A."/>
            <person name="Sur S.A."/>
            <person name="Gtari M."/>
            <person name="Wall L."/>
            <person name="Tisa L."/>
            <person name="Woyke T."/>
        </authorList>
    </citation>
    <scope>NUCLEOTIDE SEQUENCE [LARGE SCALE GENOMIC DNA]</scope>
    <source>
        <strain evidence="8">DSM 45817 / CECT 9037 / EuI1c</strain>
    </source>
</reference>
<evidence type="ECO:0000313" key="7">
    <source>
        <dbReference type="EMBL" id="ADP80671.1"/>
    </source>
</evidence>
<feature type="domain" description="FAD/NAD(P)-binding" evidence="6">
    <location>
        <begin position="15"/>
        <end position="333"/>
    </location>
</feature>
<keyword evidence="3" id="KW-0285">Flavoprotein</keyword>
<dbReference type="InterPro" id="IPR023753">
    <property type="entry name" value="FAD/NAD-binding_dom"/>
</dbReference>
<dbReference type="GO" id="GO:0019646">
    <property type="term" value="P:aerobic electron transport chain"/>
    <property type="evidence" value="ECO:0007669"/>
    <property type="project" value="TreeGrafter"/>
</dbReference>
<dbReference type="RefSeq" id="WP_013423789.1">
    <property type="nucleotide sequence ID" value="NC_014666.1"/>
</dbReference>
<keyword evidence="4" id="KW-0274">FAD</keyword>
<dbReference type="OrthoDB" id="9784880at2"/>
<dbReference type="Proteomes" id="UP000002484">
    <property type="component" value="Chromosome"/>
</dbReference>
<comment type="similarity">
    <text evidence="2">Belongs to the NADH dehydrogenase family.</text>
</comment>
<accession>E3J573</accession>
<organism evidence="7 8">
    <name type="scientific">Pseudofrankia inefficax (strain DSM 45817 / CECT 9037 / DDB 130130 / EuI1c)</name>
    <name type="common">Frankia inefficax</name>
    <dbReference type="NCBI Taxonomy" id="298654"/>
    <lineage>
        <taxon>Bacteria</taxon>
        <taxon>Bacillati</taxon>
        <taxon>Actinomycetota</taxon>
        <taxon>Actinomycetes</taxon>
        <taxon>Frankiales</taxon>
        <taxon>Frankiaceae</taxon>
        <taxon>Pseudofrankia</taxon>
    </lineage>
</organism>
<dbReference type="FunCoup" id="E3J573">
    <property type="interactions" value="35"/>
</dbReference>
<dbReference type="EMBL" id="CP002299">
    <property type="protein sequence ID" value="ADP80671.1"/>
    <property type="molecule type" value="Genomic_DNA"/>
</dbReference>
<dbReference type="AlphaFoldDB" id="E3J573"/>
<dbReference type="PANTHER" id="PTHR42913:SF3">
    <property type="entry name" value="64 KDA MITOCHONDRIAL NADH DEHYDROGENASE (EUROFUNG)"/>
    <property type="match status" value="1"/>
</dbReference>
<dbReference type="Pfam" id="PF07992">
    <property type="entry name" value="Pyr_redox_2"/>
    <property type="match status" value="1"/>
</dbReference>
<evidence type="ECO:0000256" key="3">
    <source>
        <dbReference type="ARBA" id="ARBA00022630"/>
    </source>
</evidence>
<dbReference type="PANTHER" id="PTHR42913">
    <property type="entry name" value="APOPTOSIS-INDUCING FACTOR 1"/>
    <property type="match status" value="1"/>
</dbReference>
<dbReference type="GO" id="GO:0003955">
    <property type="term" value="F:NAD(P)H dehydrogenase (quinone) activity"/>
    <property type="evidence" value="ECO:0007669"/>
    <property type="project" value="TreeGrafter"/>
</dbReference>
<keyword evidence="8" id="KW-1185">Reference proteome</keyword>
<dbReference type="InterPro" id="IPR051169">
    <property type="entry name" value="NADH-Q_oxidoreductase"/>
</dbReference>
<dbReference type="PRINTS" id="PR00411">
    <property type="entry name" value="PNDRDTASEI"/>
</dbReference>
<name>E3J573_PSEI1</name>
<evidence type="ECO:0000313" key="8">
    <source>
        <dbReference type="Proteomes" id="UP000002484"/>
    </source>
</evidence>
<dbReference type="Gene3D" id="3.50.50.100">
    <property type="match status" value="1"/>
</dbReference>
<evidence type="ECO:0000256" key="5">
    <source>
        <dbReference type="ARBA" id="ARBA00023002"/>
    </source>
</evidence>
<evidence type="ECO:0000259" key="6">
    <source>
        <dbReference type="Pfam" id="PF07992"/>
    </source>
</evidence>
<comment type="cofactor">
    <cofactor evidence="1">
        <name>FAD</name>
        <dbReference type="ChEBI" id="CHEBI:57692"/>
    </cofactor>
</comment>